<feature type="region of interest" description="Disordered" evidence="6">
    <location>
        <begin position="1"/>
        <end position="90"/>
    </location>
</feature>
<keyword evidence="7" id="KW-0472">Membrane</keyword>
<evidence type="ECO:0000259" key="8">
    <source>
        <dbReference type="Pfam" id="PF00723"/>
    </source>
</evidence>
<dbReference type="STRING" id="5217.A0A4Q1BE75"/>
<name>A0A4Q1BE75_TREME</name>
<comment type="similarity">
    <text evidence="1">Belongs to the glycosyl hydrolase 15 family.</text>
</comment>
<dbReference type="GO" id="GO:0004553">
    <property type="term" value="F:hydrolase activity, hydrolyzing O-glycosyl compounds"/>
    <property type="evidence" value="ECO:0007669"/>
    <property type="project" value="TreeGrafter"/>
</dbReference>
<dbReference type="PANTHER" id="PTHR31616:SF9">
    <property type="entry name" value="GLUCOAMYLASE, INTRACELLULAR SPORULATION-SPECIFIC"/>
    <property type="match status" value="1"/>
</dbReference>
<dbReference type="GO" id="GO:0005975">
    <property type="term" value="P:carbohydrate metabolic process"/>
    <property type="evidence" value="ECO:0007669"/>
    <property type="project" value="InterPro"/>
</dbReference>
<keyword evidence="2" id="KW-0378">Hydrolase</keyword>
<keyword evidence="7" id="KW-1133">Transmembrane helix</keyword>
<evidence type="ECO:0000313" key="9">
    <source>
        <dbReference type="EMBL" id="RXK35325.1"/>
    </source>
</evidence>
<keyword evidence="3" id="KW-0326">Glycosidase</keyword>
<dbReference type="InterPro" id="IPR008928">
    <property type="entry name" value="6-hairpin_glycosidase_sf"/>
</dbReference>
<dbReference type="Pfam" id="PF00723">
    <property type="entry name" value="Glyco_hydro_15"/>
    <property type="match status" value="1"/>
</dbReference>
<dbReference type="PANTHER" id="PTHR31616">
    <property type="entry name" value="TREHALASE"/>
    <property type="match status" value="1"/>
</dbReference>
<feature type="compositionally biased region" description="Basic and acidic residues" evidence="6">
    <location>
        <begin position="40"/>
        <end position="63"/>
    </location>
</feature>
<evidence type="ECO:0000256" key="5">
    <source>
        <dbReference type="ARBA" id="ARBA00033473"/>
    </source>
</evidence>
<proteinExistence type="inferred from homology"/>
<dbReference type="EMBL" id="SDIL01000144">
    <property type="protein sequence ID" value="RXK35325.1"/>
    <property type="molecule type" value="Genomic_DNA"/>
</dbReference>
<feature type="domain" description="GH15-like" evidence="8">
    <location>
        <begin position="163"/>
        <end position="643"/>
    </location>
</feature>
<evidence type="ECO:0000313" key="10">
    <source>
        <dbReference type="Proteomes" id="UP000289152"/>
    </source>
</evidence>
<keyword evidence="7" id="KW-0812">Transmembrane</keyword>
<feature type="region of interest" description="Disordered" evidence="6">
    <location>
        <begin position="424"/>
        <end position="443"/>
    </location>
</feature>
<dbReference type="InterPro" id="IPR012341">
    <property type="entry name" value="6hp_glycosidase-like_sf"/>
</dbReference>
<dbReference type="InParanoid" id="A0A4Q1BE75"/>
<dbReference type="Proteomes" id="UP000289152">
    <property type="component" value="Unassembled WGS sequence"/>
</dbReference>
<dbReference type="Gene3D" id="1.50.10.10">
    <property type="match status" value="1"/>
</dbReference>
<evidence type="ECO:0000256" key="4">
    <source>
        <dbReference type="ARBA" id="ARBA00033442"/>
    </source>
</evidence>
<evidence type="ECO:0000256" key="1">
    <source>
        <dbReference type="ARBA" id="ARBA00006188"/>
    </source>
</evidence>
<evidence type="ECO:0000256" key="2">
    <source>
        <dbReference type="ARBA" id="ARBA00022801"/>
    </source>
</evidence>
<dbReference type="GO" id="GO:0000324">
    <property type="term" value="C:fungal-type vacuole"/>
    <property type="evidence" value="ECO:0007669"/>
    <property type="project" value="TreeGrafter"/>
</dbReference>
<dbReference type="PROSITE" id="PS00820">
    <property type="entry name" value="GLUCOAMYLASE"/>
    <property type="match status" value="1"/>
</dbReference>
<evidence type="ECO:0000256" key="7">
    <source>
        <dbReference type="SAM" id="Phobius"/>
    </source>
</evidence>
<dbReference type="VEuPathDB" id="FungiDB:TREMEDRAFT_37964"/>
<feature type="transmembrane region" description="Helical" evidence="7">
    <location>
        <begin position="114"/>
        <end position="134"/>
    </location>
</feature>
<accession>A0A4Q1BE75</accession>
<dbReference type="FunCoup" id="A0A4Q1BE75">
    <property type="interactions" value="40"/>
</dbReference>
<dbReference type="InterPro" id="IPR011613">
    <property type="entry name" value="GH15-like"/>
</dbReference>
<reference evidence="9 10" key="1">
    <citation type="submission" date="2016-06" db="EMBL/GenBank/DDBJ databases">
        <title>Evolution of pathogenesis and genome organization in the Tremellales.</title>
        <authorList>
            <person name="Cuomo C."/>
            <person name="Litvintseva A."/>
            <person name="Heitman J."/>
            <person name="Chen Y."/>
            <person name="Sun S."/>
            <person name="Springer D."/>
            <person name="Dromer F."/>
            <person name="Young S."/>
            <person name="Zeng Q."/>
            <person name="Chapman S."/>
            <person name="Gujja S."/>
            <person name="Saif S."/>
            <person name="Birren B."/>
        </authorList>
    </citation>
    <scope>NUCLEOTIDE SEQUENCE [LARGE SCALE GENOMIC DNA]</scope>
    <source>
        <strain evidence="9 10">ATCC 28783</strain>
    </source>
</reference>
<gene>
    <name evidence="9" type="ORF">M231_07428</name>
</gene>
<protein>
    <recommendedName>
        <fullName evidence="5">1,4-alpha-D-glucan glucohydrolase</fullName>
    </recommendedName>
    <alternativeName>
        <fullName evidence="4">Glucan 1,4-alpha-glucosidase</fullName>
    </alternativeName>
</protein>
<sequence length="659" mass="72827">MSESEISEQDLHGKLQPTVPLLKHQHEDEDELVGGGGGGSDEKAQATRMRHADLKESSNDPHGHRPHRGHAGHLSPIPTNPALPSPDFITKTKSTPHRSLIINRQTLPFNWQTLLGGGLMLFALLTALICVALSRPDRLGLVKAYVQDAGLDSWIQSERTIARQRIGRNIGPILGAGEGLIVASPSWGQYQDEPDYYYTWTRDAALTISTLLADFLPAPYLTPWNFAPQKYNMSEGDVRLEPLLREYVNGQSSLQVVQNPSGNLFSGGLSEPKFHVDGTAFTGAWGRPQRRDGPALRALALIPYAHYLLDRAWPTDITFVLKHLWDPHRLREQGSVIKNDLEEVGGSWSKSGFDLWEELNGYHLFTLLVSYRALQAGGILARRLNDTGAADYYISQSKTLATYLPDFLTPEYWTANLPSDHIFTNKSTTGTPAKSPEKRSPEVKSRGYFPLRRDRTGLDCAFLLSLIHAGGDILPVSAPESLETVWKYVKSFDGIYQINQGPWTNGWAVGRYAEDVYNGVGIGQGNPWFICTFSTAQVLYSAQSDFHSQGSIQVSNTTVDVWADILGVPSATLNHTAIWKAGSSDGMFDRATKALIAVGDAYMDVGKKYAVGGRMKEEIDRHDGHEVGARDLTWSYASFLSAARARDLARSIITNPTKR</sequence>
<organism evidence="9 10">
    <name type="scientific">Tremella mesenterica</name>
    <name type="common">Jelly fungus</name>
    <dbReference type="NCBI Taxonomy" id="5217"/>
    <lineage>
        <taxon>Eukaryota</taxon>
        <taxon>Fungi</taxon>
        <taxon>Dikarya</taxon>
        <taxon>Basidiomycota</taxon>
        <taxon>Agaricomycotina</taxon>
        <taxon>Tremellomycetes</taxon>
        <taxon>Tremellales</taxon>
        <taxon>Tremellaceae</taxon>
        <taxon>Tremella</taxon>
    </lineage>
</organism>
<dbReference type="InterPro" id="IPR046966">
    <property type="entry name" value="Glucoamylase_active_site"/>
</dbReference>
<dbReference type="OrthoDB" id="6123450at2759"/>
<dbReference type="AlphaFoldDB" id="A0A4Q1BE75"/>
<comment type="caution">
    <text evidence="9">The sequence shown here is derived from an EMBL/GenBank/DDBJ whole genome shotgun (WGS) entry which is preliminary data.</text>
</comment>
<dbReference type="SUPFAM" id="SSF48208">
    <property type="entry name" value="Six-hairpin glycosidases"/>
    <property type="match status" value="1"/>
</dbReference>
<keyword evidence="10" id="KW-1185">Reference proteome</keyword>
<evidence type="ECO:0000256" key="3">
    <source>
        <dbReference type="ARBA" id="ARBA00023295"/>
    </source>
</evidence>
<evidence type="ECO:0000256" key="6">
    <source>
        <dbReference type="SAM" id="MobiDB-lite"/>
    </source>
</evidence>